<feature type="region of interest" description="Disordered" evidence="1">
    <location>
        <begin position="118"/>
        <end position="190"/>
    </location>
</feature>
<evidence type="ECO:0000313" key="4">
    <source>
        <dbReference type="Proteomes" id="UP000738359"/>
    </source>
</evidence>
<evidence type="ECO:0000256" key="1">
    <source>
        <dbReference type="SAM" id="MobiDB-lite"/>
    </source>
</evidence>
<organism evidence="3 4">
    <name type="scientific">Mortierella alpina</name>
    <name type="common">Oleaginous fungus</name>
    <name type="synonym">Mortierella renispora</name>
    <dbReference type="NCBI Taxonomy" id="64518"/>
    <lineage>
        <taxon>Eukaryota</taxon>
        <taxon>Fungi</taxon>
        <taxon>Fungi incertae sedis</taxon>
        <taxon>Mucoromycota</taxon>
        <taxon>Mortierellomycotina</taxon>
        <taxon>Mortierellomycetes</taxon>
        <taxon>Mortierellales</taxon>
        <taxon>Mortierellaceae</taxon>
        <taxon>Mortierella</taxon>
    </lineage>
</organism>
<sequence>MTTIRHTHTHTFIALFPLFYLVKVDSNGAEITVTRLGTNRSLLNGKDLPKGLPVPIKNRDILTLLELQHPITIEVHSPEQAVDKSAISAGPSSSKHPARSNNVEGLRDALFALPIQPAQQVTPPVAPQKEQVQEQLQRMDMDDSPENTSDSEPDDKDDQRLENTSDISAESSLICEDLSDLEESSGGTAA</sequence>
<dbReference type="Gene3D" id="2.60.200.20">
    <property type="match status" value="1"/>
</dbReference>
<feature type="compositionally biased region" description="Acidic residues" evidence="1">
    <location>
        <begin position="142"/>
        <end position="156"/>
    </location>
</feature>
<proteinExistence type="predicted"/>
<name>A0A9P6JE96_MORAP</name>
<dbReference type="AlphaFoldDB" id="A0A9P6JE96"/>
<dbReference type="Proteomes" id="UP000738359">
    <property type="component" value="Unassembled WGS sequence"/>
</dbReference>
<dbReference type="InterPro" id="IPR008984">
    <property type="entry name" value="SMAD_FHA_dom_sf"/>
</dbReference>
<keyword evidence="4" id="KW-1185">Reference proteome</keyword>
<dbReference type="EMBL" id="JAAAHY010000024">
    <property type="protein sequence ID" value="KAF9968375.1"/>
    <property type="molecule type" value="Genomic_DNA"/>
</dbReference>
<dbReference type="OrthoDB" id="2444046at2759"/>
<keyword evidence="2" id="KW-0732">Signal</keyword>
<reference evidence="3" key="1">
    <citation type="journal article" date="2020" name="Fungal Divers.">
        <title>Resolving the Mortierellaceae phylogeny through synthesis of multi-gene phylogenetics and phylogenomics.</title>
        <authorList>
            <person name="Vandepol N."/>
            <person name="Liber J."/>
            <person name="Desiro A."/>
            <person name="Na H."/>
            <person name="Kennedy M."/>
            <person name="Barry K."/>
            <person name="Grigoriev I.V."/>
            <person name="Miller A.N."/>
            <person name="O'Donnell K."/>
            <person name="Stajich J.E."/>
            <person name="Bonito G."/>
        </authorList>
    </citation>
    <scope>NUCLEOTIDE SEQUENCE</scope>
    <source>
        <strain evidence="3">CK1249</strain>
    </source>
</reference>
<evidence type="ECO:0000313" key="3">
    <source>
        <dbReference type="EMBL" id="KAF9968375.1"/>
    </source>
</evidence>
<accession>A0A9P6JE96</accession>
<comment type="caution">
    <text evidence="3">The sequence shown here is derived from an EMBL/GenBank/DDBJ whole genome shotgun (WGS) entry which is preliminary data.</text>
</comment>
<feature type="region of interest" description="Disordered" evidence="1">
    <location>
        <begin position="82"/>
        <end position="101"/>
    </location>
</feature>
<protein>
    <recommendedName>
        <fullName evidence="5">FHA domain-containing protein</fullName>
    </recommendedName>
</protein>
<evidence type="ECO:0008006" key="5">
    <source>
        <dbReference type="Google" id="ProtNLM"/>
    </source>
</evidence>
<gene>
    <name evidence="3" type="ORF">BGZ70_004535</name>
</gene>
<evidence type="ECO:0000256" key="2">
    <source>
        <dbReference type="SAM" id="SignalP"/>
    </source>
</evidence>
<dbReference type="SUPFAM" id="SSF49879">
    <property type="entry name" value="SMAD/FHA domain"/>
    <property type="match status" value="1"/>
</dbReference>
<feature type="chain" id="PRO_5040179023" description="FHA domain-containing protein" evidence="2">
    <location>
        <begin position="27"/>
        <end position="190"/>
    </location>
</feature>
<feature type="signal peptide" evidence="2">
    <location>
        <begin position="1"/>
        <end position="26"/>
    </location>
</feature>
<feature type="compositionally biased region" description="Polar residues" evidence="1">
    <location>
        <begin position="90"/>
        <end position="101"/>
    </location>
</feature>